<evidence type="ECO:0000256" key="10">
    <source>
        <dbReference type="RuleBase" id="RU000488"/>
    </source>
</evidence>
<dbReference type="RefSeq" id="XP_026679626.1">
    <property type="nucleotide sequence ID" value="XM_026823825.1"/>
</dbReference>
<evidence type="ECO:0000313" key="12">
    <source>
        <dbReference type="RefSeq" id="XP_026679626.1"/>
    </source>
</evidence>
<keyword evidence="4 9" id="KW-0812">Transmembrane</keyword>
<dbReference type="PROSITE" id="PS50920">
    <property type="entry name" value="SOLCAR"/>
    <property type="match status" value="3"/>
</dbReference>
<proteinExistence type="inferred from homology"/>
<dbReference type="KEGG" id="dci:103509509"/>
<organism evidence="11 12">
    <name type="scientific">Diaphorina citri</name>
    <name type="common">Asian citrus psyllid</name>
    <dbReference type="NCBI Taxonomy" id="121845"/>
    <lineage>
        <taxon>Eukaryota</taxon>
        <taxon>Metazoa</taxon>
        <taxon>Ecdysozoa</taxon>
        <taxon>Arthropoda</taxon>
        <taxon>Hexapoda</taxon>
        <taxon>Insecta</taxon>
        <taxon>Pterygota</taxon>
        <taxon>Neoptera</taxon>
        <taxon>Paraneoptera</taxon>
        <taxon>Hemiptera</taxon>
        <taxon>Sternorrhyncha</taxon>
        <taxon>Psylloidea</taxon>
        <taxon>Psyllidae</taxon>
        <taxon>Diaphorininae</taxon>
        <taxon>Diaphorina</taxon>
    </lineage>
</organism>
<evidence type="ECO:0000256" key="7">
    <source>
        <dbReference type="ARBA" id="ARBA00023128"/>
    </source>
</evidence>
<keyword evidence="3 10" id="KW-0813">Transport</keyword>
<keyword evidence="8 9" id="KW-0472">Membrane</keyword>
<evidence type="ECO:0000313" key="11">
    <source>
        <dbReference type="Proteomes" id="UP000079169"/>
    </source>
</evidence>
<dbReference type="GeneID" id="103509509"/>
<evidence type="ECO:0000256" key="2">
    <source>
        <dbReference type="ARBA" id="ARBA00006375"/>
    </source>
</evidence>
<dbReference type="STRING" id="121845.A0A3Q0ITN2"/>
<dbReference type="SUPFAM" id="SSF103506">
    <property type="entry name" value="Mitochondrial carrier"/>
    <property type="match status" value="1"/>
</dbReference>
<evidence type="ECO:0000256" key="3">
    <source>
        <dbReference type="ARBA" id="ARBA00022448"/>
    </source>
</evidence>
<keyword evidence="11" id="KW-1185">Reference proteome</keyword>
<dbReference type="PANTHER" id="PTHR45624:SF12">
    <property type="entry name" value="MITOCHONDRIAL ORNITHINE TRANSPORTER 1"/>
    <property type="match status" value="1"/>
</dbReference>
<dbReference type="GO" id="GO:1990575">
    <property type="term" value="P:mitochondrial L-ornithine transmembrane transport"/>
    <property type="evidence" value="ECO:0007669"/>
    <property type="project" value="TreeGrafter"/>
</dbReference>
<protein>
    <submittedName>
        <fullName evidence="12">Mitochondrial ornithine transporter 1</fullName>
    </submittedName>
</protein>
<evidence type="ECO:0000256" key="1">
    <source>
        <dbReference type="ARBA" id="ARBA00004225"/>
    </source>
</evidence>
<feature type="repeat" description="Solcar" evidence="9">
    <location>
        <begin position="214"/>
        <end position="299"/>
    </location>
</feature>
<dbReference type="Pfam" id="PF00153">
    <property type="entry name" value="Mito_carr"/>
    <property type="match status" value="3"/>
</dbReference>
<dbReference type="InterPro" id="IPR018108">
    <property type="entry name" value="MCP_transmembrane"/>
</dbReference>
<dbReference type="PaxDb" id="121845-A0A3Q0ITN2"/>
<dbReference type="PANTHER" id="PTHR45624">
    <property type="entry name" value="MITOCHONDRIAL BASIC AMINO ACIDS TRANSPORTER-RELATED"/>
    <property type="match status" value="1"/>
</dbReference>
<reference evidence="12" key="1">
    <citation type="submission" date="2025-08" db="UniProtKB">
        <authorList>
            <consortium name="RefSeq"/>
        </authorList>
    </citation>
    <scope>IDENTIFICATION</scope>
</reference>
<keyword evidence="6" id="KW-1133">Transmembrane helix</keyword>
<comment type="subcellular location">
    <subcellularLocation>
        <location evidence="1">Mitochondrion membrane</location>
        <topology evidence="1">Multi-pass membrane protein</topology>
    </subcellularLocation>
</comment>
<evidence type="ECO:0000256" key="9">
    <source>
        <dbReference type="PROSITE-ProRule" id="PRU00282"/>
    </source>
</evidence>
<dbReference type="AlphaFoldDB" id="A0A3Q0ITN2"/>
<feature type="repeat" description="Solcar" evidence="9">
    <location>
        <begin position="109"/>
        <end position="203"/>
    </location>
</feature>
<accession>A0A3Q0ITN2</accession>
<feature type="repeat" description="Solcar" evidence="9">
    <location>
        <begin position="11"/>
        <end position="96"/>
    </location>
</feature>
<dbReference type="GO" id="GO:0000064">
    <property type="term" value="F:L-ornithine transmembrane transporter activity"/>
    <property type="evidence" value="ECO:0007669"/>
    <property type="project" value="TreeGrafter"/>
</dbReference>
<evidence type="ECO:0000256" key="5">
    <source>
        <dbReference type="ARBA" id="ARBA00022737"/>
    </source>
</evidence>
<evidence type="ECO:0000256" key="8">
    <source>
        <dbReference type="ARBA" id="ARBA00023136"/>
    </source>
</evidence>
<name>A0A3Q0ITN2_DIACI</name>
<dbReference type="GO" id="GO:0031966">
    <property type="term" value="C:mitochondrial membrane"/>
    <property type="evidence" value="ECO:0007669"/>
    <property type="project" value="UniProtKB-SubCell"/>
</dbReference>
<keyword evidence="5" id="KW-0677">Repeat</keyword>
<dbReference type="InterPro" id="IPR050567">
    <property type="entry name" value="Mitochondrial_Carrier"/>
</dbReference>
<dbReference type="Gene3D" id="1.50.40.10">
    <property type="entry name" value="Mitochondrial carrier domain"/>
    <property type="match status" value="2"/>
</dbReference>
<dbReference type="Proteomes" id="UP000079169">
    <property type="component" value="Unplaced"/>
</dbReference>
<evidence type="ECO:0000256" key="6">
    <source>
        <dbReference type="ARBA" id="ARBA00022989"/>
    </source>
</evidence>
<sequence>MARHKEVATWKSGVIDFTAGSLGGVALVYVGQPLDTVKVKMQTYPQLYSSMIDCCKKVWRDEGLVRGLYAGTIPAILANVAENSVLFACYGFCQKIISLSTGTKNVEDMSILANASAGCLASFFSSFTLCPTELLKIQLQAAHEEATKLGNTSKINLGLFGLTKQIIRQDGLRGLFKGFGPTVAREMPGYFVFFGGYEATRTLLAPADKPKEECGALATMAAGGVGGIALWTVIFPVDVIKSRVQASSQQNTANFVTQMTDIVKKEGVLALYNGLQPTLIRTIPASAVLFLVYEYSKKIMNTLFL</sequence>
<dbReference type="InterPro" id="IPR023395">
    <property type="entry name" value="MCP_dom_sf"/>
</dbReference>
<keyword evidence="7" id="KW-0496">Mitochondrion</keyword>
<comment type="similarity">
    <text evidence="2 10">Belongs to the mitochondrial carrier (TC 2.A.29) family.</text>
</comment>
<gene>
    <name evidence="12" type="primary">LOC103509509</name>
</gene>
<evidence type="ECO:0000256" key="4">
    <source>
        <dbReference type="ARBA" id="ARBA00022692"/>
    </source>
</evidence>